<evidence type="ECO:0000313" key="1">
    <source>
        <dbReference type="EMBL" id="AKF12666.1"/>
    </source>
</evidence>
<name>A0A0F6YNM1_9CAUD</name>
<accession>A0A0F6YNM1</accession>
<protein>
    <submittedName>
        <fullName evidence="1">Uncharacterized protein</fullName>
    </submittedName>
</protein>
<reference evidence="1 2" key="1">
    <citation type="submission" date="2015-04" db="EMBL/GenBank/DDBJ databases">
        <authorList>
            <person name="Schouten J.T."/>
            <person name="Crockett J.T."/>
            <person name="Hodson T.S."/>
            <person name="Hyde J.R."/>
            <person name="Smith T.A."/>
            <person name="Merrill B.D."/>
            <person name="Crook M.B."/>
            <person name="Griffitts J.S."/>
            <person name="Burnett S.H."/>
            <person name="Grose J.H."/>
            <person name="Breakwell D.P."/>
        </authorList>
    </citation>
    <scope>NUCLEOTIDE SEQUENCE [LARGE SCALE GENOMIC DNA]</scope>
</reference>
<sequence>MTASVRINYDRFVNTGLVPATDYENAVMEEILRWAGDTLHPSTEITLPNLINLYWGCQFGDIIVEAIETDGQAEIIPLSEATDT</sequence>
<evidence type="ECO:0000313" key="2">
    <source>
        <dbReference type="Proteomes" id="UP000221947"/>
    </source>
</evidence>
<proteinExistence type="predicted"/>
<organism evidence="1 2">
    <name type="scientific">Sinorhizobium phage phiM7</name>
    <dbReference type="NCBI Taxonomy" id="1647403"/>
    <lineage>
        <taxon>Viruses</taxon>
        <taxon>Duplodnaviria</taxon>
        <taxon>Heunggongvirae</taxon>
        <taxon>Uroviricota</taxon>
        <taxon>Caudoviricetes</taxon>
        <taxon>Emdodecavirus</taxon>
        <taxon>Emdodecavirus M7</taxon>
    </lineage>
</organism>
<gene>
    <name evidence="1" type="ORF">PHIM7_120</name>
</gene>
<dbReference type="Proteomes" id="UP000221947">
    <property type="component" value="Segment"/>
</dbReference>
<dbReference type="EMBL" id="KR052480">
    <property type="protein sequence ID" value="AKF12666.1"/>
    <property type="molecule type" value="Genomic_DNA"/>
</dbReference>
<keyword evidence="2" id="KW-1185">Reference proteome</keyword>